<evidence type="ECO:0000313" key="1">
    <source>
        <dbReference type="EMBL" id="CAI2372762.1"/>
    </source>
</evidence>
<dbReference type="AlphaFoldDB" id="A0AAD1XHG4"/>
<comment type="caution">
    <text evidence="1">The sequence shown here is derived from an EMBL/GenBank/DDBJ whole genome shotgun (WGS) entry which is preliminary data.</text>
</comment>
<dbReference type="Proteomes" id="UP001295684">
    <property type="component" value="Unassembled WGS sequence"/>
</dbReference>
<organism evidence="1 2">
    <name type="scientific">Euplotes crassus</name>
    <dbReference type="NCBI Taxonomy" id="5936"/>
    <lineage>
        <taxon>Eukaryota</taxon>
        <taxon>Sar</taxon>
        <taxon>Alveolata</taxon>
        <taxon>Ciliophora</taxon>
        <taxon>Intramacronucleata</taxon>
        <taxon>Spirotrichea</taxon>
        <taxon>Hypotrichia</taxon>
        <taxon>Euplotida</taxon>
        <taxon>Euplotidae</taxon>
        <taxon>Moneuplotes</taxon>
    </lineage>
</organism>
<proteinExistence type="predicted"/>
<dbReference type="EMBL" id="CAMPGE010014065">
    <property type="protein sequence ID" value="CAI2372762.1"/>
    <property type="molecule type" value="Genomic_DNA"/>
</dbReference>
<accession>A0AAD1XHG4</accession>
<keyword evidence="2" id="KW-1185">Reference proteome</keyword>
<name>A0AAD1XHG4_EUPCR</name>
<dbReference type="Gene3D" id="1.20.1050.10">
    <property type="match status" value="1"/>
</dbReference>
<dbReference type="SUPFAM" id="SSF47616">
    <property type="entry name" value="GST C-terminal domain-like"/>
    <property type="match status" value="1"/>
</dbReference>
<gene>
    <name evidence="1" type="ORF">ECRASSUSDP1_LOCUS14095</name>
</gene>
<evidence type="ECO:0000313" key="2">
    <source>
        <dbReference type="Proteomes" id="UP001295684"/>
    </source>
</evidence>
<reference evidence="1" key="1">
    <citation type="submission" date="2023-07" db="EMBL/GenBank/DDBJ databases">
        <authorList>
            <consortium name="AG Swart"/>
            <person name="Singh M."/>
            <person name="Singh A."/>
            <person name="Seah K."/>
            <person name="Emmerich C."/>
        </authorList>
    </citation>
    <scope>NUCLEOTIDE SEQUENCE</scope>
    <source>
        <strain evidence="1">DP1</strain>
    </source>
</reference>
<protein>
    <submittedName>
        <fullName evidence="1">Uncharacterized protein</fullName>
    </submittedName>
</protein>
<dbReference type="InterPro" id="IPR036282">
    <property type="entry name" value="Glutathione-S-Trfase_C_sf"/>
</dbReference>
<sequence>MNAASRLLSKRITSTGMTTRGSLTRLPKRNLLFMRRLQNKTFQKKGTDHSQFYESTAYLSAMREFKERTSGLLKNSLEYTAIRNDIYKKLQQNRVDQSMKVEDFVKLDLDSYYINLIVVPEIQECYEIFHILQANQVEFHVEEDNTLRSKIGLTDIRKEMGFGKDDQWPFLIVDSSTDMLDTAEVQGKDNIVRYFLDLGLLKDVKTYSAYESQGIDWINQTAVPAYNLMKHTLRGKFQYYFVSKNFLHMKVSIEAGKILRNYLWKFYKPLHYHITERRDRKGLKEEIQNRIQIFHDMADAWEERLDNNRFHGGEVPDAADFKMYSLAFAHNHMFSVRKIFQAREPHSRKFEAWYTFMTQECKPYFNS</sequence>